<name>A0A2J6SAY3_HYAVF</name>
<reference evidence="2 3" key="1">
    <citation type="submission" date="2016-04" db="EMBL/GenBank/DDBJ databases">
        <title>A degradative enzymes factory behind the ericoid mycorrhizal symbiosis.</title>
        <authorList>
            <consortium name="DOE Joint Genome Institute"/>
            <person name="Martino E."/>
            <person name="Morin E."/>
            <person name="Grelet G."/>
            <person name="Kuo A."/>
            <person name="Kohler A."/>
            <person name="Daghino S."/>
            <person name="Barry K."/>
            <person name="Choi C."/>
            <person name="Cichocki N."/>
            <person name="Clum A."/>
            <person name="Copeland A."/>
            <person name="Hainaut M."/>
            <person name="Haridas S."/>
            <person name="Labutti K."/>
            <person name="Lindquist E."/>
            <person name="Lipzen A."/>
            <person name="Khouja H.-R."/>
            <person name="Murat C."/>
            <person name="Ohm R."/>
            <person name="Olson A."/>
            <person name="Spatafora J."/>
            <person name="Veneault-Fourrey C."/>
            <person name="Henrissat B."/>
            <person name="Grigoriev I."/>
            <person name="Martin F."/>
            <person name="Perotto S."/>
        </authorList>
    </citation>
    <scope>NUCLEOTIDE SEQUENCE [LARGE SCALE GENOMIC DNA]</scope>
    <source>
        <strain evidence="2 3">F</strain>
    </source>
</reference>
<organism evidence="2 3">
    <name type="scientific">Hyaloscypha variabilis (strain UAMH 11265 / GT02V1 / F)</name>
    <name type="common">Meliniomyces variabilis</name>
    <dbReference type="NCBI Taxonomy" id="1149755"/>
    <lineage>
        <taxon>Eukaryota</taxon>
        <taxon>Fungi</taxon>
        <taxon>Dikarya</taxon>
        <taxon>Ascomycota</taxon>
        <taxon>Pezizomycotina</taxon>
        <taxon>Leotiomycetes</taxon>
        <taxon>Helotiales</taxon>
        <taxon>Hyaloscyphaceae</taxon>
        <taxon>Hyaloscypha</taxon>
        <taxon>Hyaloscypha variabilis</taxon>
    </lineage>
</organism>
<dbReference type="Pfam" id="PF12937">
    <property type="entry name" value="F-box-like"/>
    <property type="match status" value="1"/>
</dbReference>
<feature type="domain" description="F-box" evidence="1">
    <location>
        <begin position="31"/>
        <end position="67"/>
    </location>
</feature>
<dbReference type="SUPFAM" id="SSF81383">
    <property type="entry name" value="F-box domain"/>
    <property type="match status" value="1"/>
</dbReference>
<dbReference type="CDD" id="cd09917">
    <property type="entry name" value="F-box_SF"/>
    <property type="match status" value="1"/>
</dbReference>
<proteinExistence type="predicted"/>
<dbReference type="InterPro" id="IPR036047">
    <property type="entry name" value="F-box-like_dom_sf"/>
</dbReference>
<dbReference type="AlphaFoldDB" id="A0A2J6SAY3"/>
<keyword evidence="3" id="KW-1185">Reference proteome</keyword>
<dbReference type="Proteomes" id="UP000235786">
    <property type="component" value="Unassembled WGS sequence"/>
</dbReference>
<evidence type="ECO:0000259" key="1">
    <source>
        <dbReference type="PROSITE" id="PS50181"/>
    </source>
</evidence>
<accession>A0A2J6SAY3</accession>
<dbReference type="EMBL" id="KZ613938">
    <property type="protein sequence ID" value="PMD47929.1"/>
    <property type="molecule type" value="Genomic_DNA"/>
</dbReference>
<dbReference type="PROSITE" id="PS50181">
    <property type="entry name" value="FBOX"/>
    <property type="match status" value="1"/>
</dbReference>
<dbReference type="Gene3D" id="1.20.1280.50">
    <property type="match status" value="1"/>
</dbReference>
<dbReference type="OrthoDB" id="3465269at2759"/>
<evidence type="ECO:0000313" key="3">
    <source>
        <dbReference type="Proteomes" id="UP000235786"/>
    </source>
</evidence>
<sequence>MPPSKSRKRAAPAQNSRKRAAQEVVVTTPAKCFLLQLPTEILLAIFSFLDPVTSTCLGLTCTRLYAMHRSQHPKPIDLHLTIDIGERKPAGLRYLIDELFFGKGLLWVAEKKNFVGEDVWIATAHAEWRKRAAASPYDRDWIIAQTQDLEGK</sequence>
<gene>
    <name evidence="2" type="ORF">L207DRAFT_561314</name>
</gene>
<dbReference type="InterPro" id="IPR001810">
    <property type="entry name" value="F-box_dom"/>
</dbReference>
<evidence type="ECO:0000313" key="2">
    <source>
        <dbReference type="EMBL" id="PMD47929.1"/>
    </source>
</evidence>
<protein>
    <recommendedName>
        <fullName evidence="1">F-box domain-containing protein</fullName>
    </recommendedName>
</protein>